<organism evidence="1 2">
    <name type="scientific">Cudoniella acicularis</name>
    <dbReference type="NCBI Taxonomy" id="354080"/>
    <lineage>
        <taxon>Eukaryota</taxon>
        <taxon>Fungi</taxon>
        <taxon>Dikarya</taxon>
        <taxon>Ascomycota</taxon>
        <taxon>Pezizomycotina</taxon>
        <taxon>Leotiomycetes</taxon>
        <taxon>Helotiales</taxon>
        <taxon>Tricladiaceae</taxon>
        <taxon>Cudoniella</taxon>
    </lineage>
</organism>
<keyword evidence="2" id="KW-1185">Reference proteome</keyword>
<dbReference type="Proteomes" id="UP000566819">
    <property type="component" value="Unassembled WGS sequence"/>
</dbReference>
<name>A0A8H4R9A3_9HELO</name>
<sequence length="120" mass="13858">MERTNIERYLAYFDNLQSSEERKKESEKVVRELGDRATNVAVCYKDSVSETKEKDNRRTPVKKREEWKDIEPDDWKVLEQLIAVDDARKRFPEVKLPIASLVAAFAAVCSDGLFEISTSS</sequence>
<accession>A0A8H4R9A3</accession>
<protein>
    <submittedName>
        <fullName evidence="1">Uncharacterized protein</fullName>
    </submittedName>
</protein>
<reference evidence="1 2" key="1">
    <citation type="submission" date="2020-03" db="EMBL/GenBank/DDBJ databases">
        <title>Draft Genome Sequence of Cudoniella acicularis.</title>
        <authorList>
            <person name="Buettner E."/>
            <person name="Kellner H."/>
        </authorList>
    </citation>
    <scope>NUCLEOTIDE SEQUENCE [LARGE SCALE GENOMIC DNA]</scope>
    <source>
        <strain evidence="1 2">DSM 108380</strain>
    </source>
</reference>
<dbReference type="AlphaFoldDB" id="A0A8H4R9A3"/>
<evidence type="ECO:0000313" key="1">
    <source>
        <dbReference type="EMBL" id="KAF4625835.1"/>
    </source>
</evidence>
<comment type="caution">
    <text evidence="1">The sequence shown here is derived from an EMBL/GenBank/DDBJ whole genome shotgun (WGS) entry which is preliminary data.</text>
</comment>
<proteinExistence type="predicted"/>
<gene>
    <name evidence="1" type="ORF">G7Y89_g12329</name>
</gene>
<evidence type="ECO:0000313" key="2">
    <source>
        <dbReference type="Proteomes" id="UP000566819"/>
    </source>
</evidence>
<dbReference type="EMBL" id="JAAMPI010001284">
    <property type="protein sequence ID" value="KAF4625835.1"/>
    <property type="molecule type" value="Genomic_DNA"/>
</dbReference>